<dbReference type="EMBL" id="MVHV01000021">
    <property type="protein sequence ID" value="ORA79636.1"/>
    <property type="molecule type" value="Genomic_DNA"/>
</dbReference>
<name>A0ABX3SN13_MYCMA</name>
<evidence type="ECO:0000313" key="2">
    <source>
        <dbReference type="Proteomes" id="UP000243140"/>
    </source>
</evidence>
<accession>A0ABX3SN13</accession>
<dbReference type="Proteomes" id="UP000243140">
    <property type="component" value="Unassembled WGS sequence"/>
</dbReference>
<protein>
    <recommendedName>
        <fullName evidence="3">Methyltransferase domain-containing protein</fullName>
    </recommendedName>
</protein>
<sequence>MPAMSRFKRAFCCGALWRSGSATIARGLRAQRLGYDVLEIGSGSESVARQVLSRNPELAWVAIDIDPHMTRQRSGRGFSAT</sequence>
<organism evidence="1 2">
    <name type="scientific">Mycobacterium malmoense</name>
    <dbReference type="NCBI Taxonomy" id="1780"/>
    <lineage>
        <taxon>Bacteria</taxon>
        <taxon>Bacillati</taxon>
        <taxon>Actinomycetota</taxon>
        <taxon>Actinomycetes</taxon>
        <taxon>Mycobacteriales</taxon>
        <taxon>Mycobacteriaceae</taxon>
        <taxon>Mycobacterium</taxon>
    </lineage>
</organism>
<comment type="caution">
    <text evidence="1">The sequence shown here is derived from an EMBL/GenBank/DDBJ whole genome shotgun (WGS) entry which is preliminary data.</text>
</comment>
<evidence type="ECO:0008006" key="3">
    <source>
        <dbReference type="Google" id="ProtNLM"/>
    </source>
</evidence>
<dbReference type="RefSeq" id="WP_071513308.1">
    <property type="nucleotide sequence ID" value="NZ_CP060015.1"/>
</dbReference>
<keyword evidence="2" id="KW-1185">Reference proteome</keyword>
<dbReference type="InterPro" id="IPR029063">
    <property type="entry name" value="SAM-dependent_MTases_sf"/>
</dbReference>
<reference evidence="1 2" key="1">
    <citation type="submission" date="2017-02" db="EMBL/GenBank/DDBJ databases">
        <title>The new phylogeny of genus Mycobacterium.</title>
        <authorList>
            <person name="Tortoli E."/>
            <person name="Trovato A."/>
            <person name="Cirillo D.M."/>
        </authorList>
    </citation>
    <scope>NUCLEOTIDE SEQUENCE [LARGE SCALE GENOMIC DNA]</scope>
    <source>
        <strain evidence="1 2">IP1130001</strain>
    </source>
</reference>
<proteinExistence type="predicted"/>
<evidence type="ECO:0000313" key="1">
    <source>
        <dbReference type="EMBL" id="ORA79636.1"/>
    </source>
</evidence>
<dbReference type="SUPFAM" id="SSF53335">
    <property type="entry name" value="S-adenosyl-L-methionine-dependent methyltransferases"/>
    <property type="match status" value="1"/>
</dbReference>
<gene>
    <name evidence="1" type="ORF">BST29_18825</name>
</gene>